<feature type="domain" description="Transposase IS4 N-terminal" evidence="3">
    <location>
        <begin position="19"/>
        <end position="116"/>
    </location>
</feature>
<reference evidence="4 5" key="1">
    <citation type="submission" date="2019-03" db="EMBL/GenBank/DDBJ databases">
        <title>Glutamicibacter sp. LJH19 genome.</title>
        <authorList>
            <person name="Sinai Borker S."/>
            <person name="Kumar R."/>
        </authorList>
    </citation>
    <scope>NUCLEOTIDE SEQUENCE [LARGE SCALE GENOMIC DNA]</scope>
    <source>
        <strain evidence="4 5">LJH19</strain>
    </source>
</reference>
<feature type="transmembrane region" description="Helical" evidence="1">
    <location>
        <begin position="49"/>
        <end position="68"/>
    </location>
</feature>
<feature type="domain" description="Transposase IS4-like" evidence="2">
    <location>
        <begin position="135"/>
        <end position="356"/>
    </location>
</feature>
<dbReference type="PANTHER" id="PTHR37529:SF1">
    <property type="entry name" value="TRANSPOSASE INSG FOR INSERTION SEQUENCE ELEMENT IS4-RELATED"/>
    <property type="match status" value="1"/>
</dbReference>
<comment type="caution">
    <text evidence="4">The sequence shown here is derived from an EMBL/GenBank/DDBJ whole genome shotgun (WGS) entry which is preliminary data.</text>
</comment>
<dbReference type="Pfam" id="PF13006">
    <property type="entry name" value="Nterm_IS4"/>
    <property type="match status" value="1"/>
</dbReference>
<dbReference type="GO" id="GO:0003677">
    <property type="term" value="F:DNA binding"/>
    <property type="evidence" value="ECO:0007669"/>
    <property type="project" value="InterPro"/>
</dbReference>
<dbReference type="GO" id="GO:0006313">
    <property type="term" value="P:DNA transposition"/>
    <property type="evidence" value="ECO:0007669"/>
    <property type="project" value="InterPro"/>
</dbReference>
<keyword evidence="1" id="KW-0812">Transmembrane</keyword>
<dbReference type="Pfam" id="PF01609">
    <property type="entry name" value="DDE_Tnp_1"/>
    <property type="match status" value="1"/>
</dbReference>
<evidence type="ECO:0000259" key="3">
    <source>
        <dbReference type="Pfam" id="PF13006"/>
    </source>
</evidence>
<dbReference type="Gene3D" id="3.90.350.10">
    <property type="entry name" value="Transposase Inhibitor Protein From Tn5, Chain A, domain 1"/>
    <property type="match status" value="1"/>
</dbReference>
<dbReference type="GO" id="GO:0004803">
    <property type="term" value="F:transposase activity"/>
    <property type="evidence" value="ECO:0007669"/>
    <property type="project" value="InterPro"/>
</dbReference>
<dbReference type="PANTHER" id="PTHR37529">
    <property type="entry name" value="TRANSPOSASE INSG FOR INSERTION SEQUENCE ELEMENT IS4-RELATED"/>
    <property type="match status" value="1"/>
</dbReference>
<dbReference type="InterPro" id="IPR012337">
    <property type="entry name" value="RNaseH-like_sf"/>
</dbReference>
<accession>A0A4Y8TZ31</accession>
<dbReference type="InterPro" id="IPR002559">
    <property type="entry name" value="Transposase_11"/>
</dbReference>
<sequence>MARSGWVKPVEPTRLSDHVSLGVLAKVFPPSLVNEVITKVGAGEQRSRLLPAWMMVYYVMALALHAAASYEEVMRNLLGGLQWISHRTSEWSMPTKAAIFKARTRLGAPVMIELFDQAAKPFGTQTQRGFLAGLRLVSVDGTTMDIADTLANEQAYGRPGTNTEFKSAFPQARLLGLVECATHAIIGAVTGPYTTAENDMYPGLHHKLDSSMLLMADRGFFSYQPFKDSAATGAQLLWRVRGNMVLPVHEEFEDGSYLSAVYEGTKERRNNVDPIRVRVVEYAVGNGEKTSEFRLLTTILDPGIASARELAEAYAKRWEIELCLKEMKTHQRGPSVVLRSKTPEGVLQEIYGYLCTHYALRTLIGEVAAEFDEDPLRISFTRTLRAARRSMATRPGFSP</sequence>
<dbReference type="EMBL" id="SPDS01000001">
    <property type="protein sequence ID" value="TFH57456.1"/>
    <property type="molecule type" value="Genomic_DNA"/>
</dbReference>
<dbReference type="SUPFAM" id="SSF53098">
    <property type="entry name" value="Ribonuclease H-like"/>
    <property type="match status" value="1"/>
</dbReference>
<gene>
    <name evidence="4" type="ORF">EXY26_10905</name>
</gene>
<evidence type="ECO:0000256" key="1">
    <source>
        <dbReference type="SAM" id="Phobius"/>
    </source>
</evidence>
<dbReference type="AlphaFoldDB" id="A0A4Y8TZ31"/>
<dbReference type="InterPro" id="IPR024473">
    <property type="entry name" value="Transposases_IS4_N"/>
</dbReference>
<dbReference type="Proteomes" id="UP000297638">
    <property type="component" value="Unassembled WGS sequence"/>
</dbReference>
<dbReference type="RefSeq" id="WP_134780374.1">
    <property type="nucleotide sequence ID" value="NZ_SPDS01000001.1"/>
</dbReference>
<organism evidence="4 5">
    <name type="scientific">Glutamicibacter arilaitensis</name>
    <dbReference type="NCBI Taxonomy" id="256701"/>
    <lineage>
        <taxon>Bacteria</taxon>
        <taxon>Bacillati</taxon>
        <taxon>Actinomycetota</taxon>
        <taxon>Actinomycetes</taxon>
        <taxon>Micrococcales</taxon>
        <taxon>Micrococcaceae</taxon>
        <taxon>Glutamicibacter</taxon>
    </lineage>
</organism>
<evidence type="ECO:0000313" key="4">
    <source>
        <dbReference type="EMBL" id="TFH57456.1"/>
    </source>
</evidence>
<proteinExistence type="predicted"/>
<evidence type="ECO:0000259" key="2">
    <source>
        <dbReference type="Pfam" id="PF01609"/>
    </source>
</evidence>
<name>A0A4Y8TZ31_9MICC</name>
<evidence type="ECO:0000313" key="5">
    <source>
        <dbReference type="Proteomes" id="UP000297638"/>
    </source>
</evidence>
<keyword evidence="1" id="KW-0472">Membrane</keyword>
<dbReference type="InterPro" id="IPR047952">
    <property type="entry name" value="Transpos_IS4"/>
</dbReference>
<dbReference type="NCBIfam" id="NF033592">
    <property type="entry name" value="transpos_IS4_1"/>
    <property type="match status" value="1"/>
</dbReference>
<keyword evidence="1" id="KW-1133">Transmembrane helix</keyword>
<protein>
    <submittedName>
        <fullName evidence="4">IS4 family transposase</fullName>
    </submittedName>
</protein>